<proteinExistence type="predicted"/>
<dbReference type="RefSeq" id="WP_068744842.1">
    <property type="nucleotide sequence ID" value="NZ_LSRE01000011.1"/>
</dbReference>
<sequence length="89" mass="9798">MIAKLGTVNAIDTDPLDSSDVRALVVDLAEAAYTGRLTRWNEVRTTATVDELDWEYLVCRLLGRLLAERAVQRGTPAVDAWQQARAALA</sequence>
<evidence type="ECO:0000313" key="2">
    <source>
        <dbReference type="Proteomes" id="UP000070409"/>
    </source>
</evidence>
<reference evidence="1 2" key="1">
    <citation type="submission" date="2016-02" db="EMBL/GenBank/DDBJ databases">
        <authorList>
            <person name="Teng J.L."/>
            <person name="Tang Y."/>
            <person name="Huang Y."/>
            <person name="Guo F."/>
            <person name="Wei W."/>
            <person name="Chen J.H."/>
            <person name="Wong S.Y."/>
            <person name="Lau S.K."/>
            <person name="Woo P.C."/>
        </authorList>
    </citation>
    <scope>NUCLEOTIDE SEQUENCE [LARGE SCALE GENOMIC DNA]</scope>
    <source>
        <strain evidence="1 2">JCM 13375</strain>
    </source>
</reference>
<dbReference type="Proteomes" id="UP000070409">
    <property type="component" value="Unassembled WGS sequence"/>
</dbReference>
<organism evidence="1 2">
    <name type="scientific">Tsukamurella pseudospumae</name>
    <dbReference type="NCBI Taxonomy" id="239498"/>
    <lineage>
        <taxon>Bacteria</taxon>
        <taxon>Bacillati</taxon>
        <taxon>Actinomycetota</taxon>
        <taxon>Actinomycetes</taxon>
        <taxon>Mycobacteriales</taxon>
        <taxon>Tsukamurellaceae</taxon>
        <taxon>Tsukamurella</taxon>
    </lineage>
</organism>
<comment type="caution">
    <text evidence="1">The sequence shown here is derived from an EMBL/GenBank/DDBJ whole genome shotgun (WGS) entry which is preliminary data.</text>
</comment>
<protein>
    <submittedName>
        <fullName evidence="1">Uncharacterized protein</fullName>
    </submittedName>
</protein>
<evidence type="ECO:0000313" key="1">
    <source>
        <dbReference type="EMBL" id="KXO99014.1"/>
    </source>
</evidence>
<gene>
    <name evidence="1" type="ORF">AXK61_18965</name>
</gene>
<name>A0A137ZLF2_9ACTN</name>
<dbReference type="EMBL" id="LSRE01000011">
    <property type="protein sequence ID" value="KXO99014.1"/>
    <property type="molecule type" value="Genomic_DNA"/>
</dbReference>
<keyword evidence="2" id="KW-1185">Reference proteome</keyword>
<accession>A0A137ZLF2</accession>